<dbReference type="RefSeq" id="WP_266346137.1">
    <property type="nucleotide sequence ID" value="NZ_JAPKNH010000013.1"/>
</dbReference>
<organism evidence="2 3">
    <name type="scientific">Kaistia terrae</name>
    <dbReference type="NCBI Taxonomy" id="537017"/>
    <lineage>
        <taxon>Bacteria</taxon>
        <taxon>Pseudomonadati</taxon>
        <taxon>Pseudomonadota</taxon>
        <taxon>Alphaproteobacteria</taxon>
        <taxon>Hyphomicrobiales</taxon>
        <taxon>Kaistiaceae</taxon>
        <taxon>Kaistia</taxon>
    </lineage>
</organism>
<gene>
    <name evidence="2" type="ORF">ACFPP9_25570</name>
</gene>
<feature type="region of interest" description="Disordered" evidence="1">
    <location>
        <begin position="163"/>
        <end position="202"/>
    </location>
</feature>
<name>A0ABW0Q3K9_9HYPH</name>
<sequence length="202" mass="22701">MRGRRPDIASQEDKGNPGKRRKAKPTIDARIKLLADAPSASTDVLAPPLMFGLEEFEGAIQIWNEYVPELRRRNILDRLDRHTMAMYCYYLDRFWSAVKKLAKDGDTQRVRTTSGGYRIHDHPAVAHRDDAAKVVMDLSARFGFTPLDRYKLIRELTGTGASAGPLFGDRQDSGPEQPSMPMDATENDTIAGFARRHSSKPN</sequence>
<dbReference type="NCBIfam" id="TIGR01558">
    <property type="entry name" value="sm_term_P27"/>
    <property type="match status" value="1"/>
</dbReference>
<accession>A0ABW0Q3K9</accession>
<evidence type="ECO:0000313" key="2">
    <source>
        <dbReference type="EMBL" id="MFC5519160.1"/>
    </source>
</evidence>
<protein>
    <submittedName>
        <fullName evidence="2">Phage terminase small subunit P27 family</fullName>
    </submittedName>
</protein>
<evidence type="ECO:0000256" key="1">
    <source>
        <dbReference type="SAM" id="MobiDB-lite"/>
    </source>
</evidence>
<comment type="caution">
    <text evidence="2">The sequence shown here is derived from an EMBL/GenBank/DDBJ whole genome shotgun (WGS) entry which is preliminary data.</text>
</comment>
<proteinExistence type="predicted"/>
<keyword evidence="3" id="KW-1185">Reference proteome</keyword>
<evidence type="ECO:0000313" key="3">
    <source>
        <dbReference type="Proteomes" id="UP001596150"/>
    </source>
</evidence>
<dbReference type="EMBL" id="JBHSML010000032">
    <property type="protein sequence ID" value="MFC5519160.1"/>
    <property type="molecule type" value="Genomic_DNA"/>
</dbReference>
<reference evidence="3" key="1">
    <citation type="journal article" date="2019" name="Int. J. Syst. Evol. Microbiol.">
        <title>The Global Catalogue of Microorganisms (GCM) 10K type strain sequencing project: providing services to taxonomists for standard genome sequencing and annotation.</title>
        <authorList>
            <consortium name="The Broad Institute Genomics Platform"/>
            <consortium name="The Broad Institute Genome Sequencing Center for Infectious Disease"/>
            <person name="Wu L."/>
            <person name="Ma J."/>
        </authorList>
    </citation>
    <scope>NUCLEOTIDE SEQUENCE [LARGE SCALE GENOMIC DNA]</scope>
    <source>
        <strain evidence="3">KACC 12633</strain>
    </source>
</reference>
<dbReference type="Pfam" id="PF05119">
    <property type="entry name" value="Terminase_4"/>
    <property type="match status" value="1"/>
</dbReference>
<feature type="compositionally biased region" description="Basic and acidic residues" evidence="1">
    <location>
        <begin position="1"/>
        <end position="16"/>
    </location>
</feature>
<dbReference type="Proteomes" id="UP001596150">
    <property type="component" value="Unassembled WGS sequence"/>
</dbReference>
<feature type="region of interest" description="Disordered" evidence="1">
    <location>
        <begin position="1"/>
        <end position="24"/>
    </location>
</feature>
<dbReference type="InterPro" id="IPR006448">
    <property type="entry name" value="Phage_term_ssu_P27"/>
</dbReference>